<name>A0A1W1IE97_9LACT</name>
<dbReference type="InterPro" id="IPR009080">
    <property type="entry name" value="tRNAsynth_Ia_anticodon-bd"/>
</dbReference>
<dbReference type="InterPro" id="IPR014729">
    <property type="entry name" value="Rossmann-like_a/b/a_fold"/>
</dbReference>
<dbReference type="SUPFAM" id="SSF52374">
    <property type="entry name" value="Nucleotidylyl transferase"/>
    <property type="match status" value="1"/>
</dbReference>
<evidence type="ECO:0000256" key="7">
    <source>
        <dbReference type="ARBA" id="ARBA00022598"/>
    </source>
</evidence>
<dbReference type="OrthoDB" id="9810191at2"/>
<dbReference type="AlphaFoldDB" id="A0A1W1IE97"/>
<evidence type="ECO:0000313" key="17">
    <source>
        <dbReference type="Proteomes" id="UP000195985"/>
    </source>
</evidence>
<evidence type="ECO:0000256" key="12">
    <source>
        <dbReference type="ARBA" id="ARBA00023146"/>
    </source>
</evidence>
<keyword evidence="7 14" id="KW-0436">Ligase</keyword>
<evidence type="ECO:0000256" key="6">
    <source>
        <dbReference type="ARBA" id="ARBA00022555"/>
    </source>
</evidence>
<feature type="short sequence motif" description="'HIGH' region" evidence="14">
    <location>
        <begin position="82"/>
        <end position="92"/>
    </location>
</feature>
<evidence type="ECO:0000256" key="8">
    <source>
        <dbReference type="ARBA" id="ARBA00022741"/>
    </source>
</evidence>
<dbReference type="EC" id="6.1.1.10" evidence="14"/>
<dbReference type="PROSITE" id="PS50886">
    <property type="entry name" value="TRBD"/>
    <property type="match status" value="1"/>
</dbReference>
<evidence type="ECO:0000256" key="4">
    <source>
        <dbReference type="ARBA" id="ARBA00011738"/>
    </source>
</evidence>
<dbReference type="InterPro" id="IPR023457">
    <property type="entry name" value="Met-tRNA_synth_2"/>
</dbReference>
<dbReference type="STRING" id="43064.SAMN04488086_101216"/>
<keyword evidence="9 14" id="KW-0067">ATP-binding</keyword>
<comment type="subcellular location">
    <subcellularLocation>
        <location evidence="2 14">Cytoplasm</location>
    </subcellularLocation>
</comment>
<comment type="similarity">
    <text evidence="3 14">Belongs to the class-I aminoacyl-tRNA synthetase family. MetG type 2B subfamily.</text>
</comment>
<dbReference type="NCBIfam" id="TIGR00399">
    <property type="entry name" value="metG_C_term"/>
    <property type="match status" value="1"/>
</dbReference>
<dbReference type="FunFam" id="2.40.50.140:FF:000042">
    <property type="entry name" value="Methionine--tRNA ligase"/>
    <property type="match status" value="1"/>
</dbReference>
<dbReference type="InterPro" id="IPR014758">
    <property type="entry name" value="Met-tRNA_synth"/>
</dbReference>
<dbReference type="FunFam" id="2.170.220.10:FF:000002">
    <property type="entry name" value="Methionine--tRNA ligase"/>
    <property type="match status" value="1"/>
</dbReference>
<evidence type="ECO:0000256" key="11">
    <source>
        <dbReference type="ARBA" id="ARBA00022917"/>
    </source>
</evidence>
<evidence type="ECO:0000256" key="10">
    <source>
        <dbReference type="ARBA" id="ARBA00022884"/>
    </source>
</evidence>
<dbReference type="FunFam" id="1.10.730.10:FF:000026">
    <property type="entry name" value="Methionine--tRNA ligase"/>
    <property type="match status" value="1"/>
</dbReference>
<evidence type="ECO:0000256" key="5">
    <source>
        <dbReference type="ARBA" id="ARBA00022490"/>
    </source>
</evidence>
<accession>A0A1W1IE97</accession>
<dbReference type="GO" id="GO:0005524">
    <property type="term" value="F:ATP binding"/>
    <property type="evidence" value="ECO:0007669"/>
    <property type="project" value="UniProtKB-UniRule"/>
</dbReference>
<dbReference type="SUPFAM" id="SSF47323">
    <property type="entry name" value="Anticodon-binding domain of a subclass of class I aminoacyl-tRNA synthetases"/>
    <property type="match status" value="1"/>
</dbReference>
<keyword evidence="5 14" id="KW-0963">Cytoplasm</keyword>
<dbReference type="InterPro" id="IPR001412">
    <property type="entry name" value="aa-tRNA-synth_I_CS"/>
</dbReference>
<dbReference type="PRINTS" id="PR01041">
    <property type="entry name" value="TRNASYNTHMET"/>
</dbReference>
<feature type="domain" description="TRNA-binding" evidence="15">
    <location>
        <begin position="637"/>
        <end position="739"/>
    </location>
</feature>
<feature type="short sequence motif" description="'KMSKS' region" evidence="14">
    <location>
        <begin position="377"/>
        <end position="381"/>
    </location>
</feature>
<dbReference type="Gene3D" id="3.40.50.620">
    <property type="entry name" value="HUPs"/>
    <property type="match status" value="1"/>
</dbReference>
<dbReference type="InterPro" id="IPR033911">
    <property type="entry name" value="MetRS_core"/>
</dbReference>
<dbReference type="PROSITE" id="PS00178">
    <property type="entry name" value="AA_TRNA_LIGASE_I"/>
    <property type="match status" value="1"/>
</dbReference>
<dbReference type="InterPro" id="IPR041872">
    <property type="entry name" value="Anticodon_Met"/>
</dbReference>
<keyword evidence="6 14" id="KW-0820">tRNA-binding</keyword>
<dbReference type="CDD" id="cd07957">
    <property type="entry name" value="Anticodon_Ia_Met"/>
    <property type="match status" value="1"/>
</dbReference>
<dbReference type="Pfam" id="PF19303">
    <property type="entry name" value="Anticodon_3"/>
    <property type="match status" value="1"/>
</dbReference>
<protein>
    <recommendedName>
        <fullName evidence="14">Methionine--tRNA ligase</fullName>
        <ecNumber evidence="14">6.1.1.10</ecNumber>
    </recommendedName>
    <alternativeName>
        <fullName evidence="14">Methionyl-tRNA synthetase</fullName>
        <shortName evidence="14">MetRS</shortName>
    </alternativeName>
</protein>
<dbReference type="Gene3D" id="1.10.730.10">
    <property type="entry name" value="Isoleucyl-tRNA Synthetase, Domain 1"/>
    <property type="match status" value="1"/>
</dbReference>
<keyword evidence="8 14" id="KW-0547">Nucleotide-binding</keyword>
<dbReference type="InterPro" id="IPR012340">
    <property type="entry name" value="NA-bd_OB-fold"/>
</dbReference>
<dbReference type="NCBIfam" id="NF008900">
    <property type="entry name" value="PRK12267.1"/>
    <property type="match status" value="1"/>
</dbReference>
<evidence type="ECO:0000256" key="1">
    <source>
        <dbReference type="ARBA" id="ARBA00003314"/>
    </source>
</evidence>
<keyword evidence="11 14" id="KW-0648">Protein biosynthesis</keyword>
<dbReference type="PANTHER" id="PTHR43326:SF1">
    <property type="entry name" value="METHIONINE--TRNA LIGASE, MITOCHONDRIAL"/>
    <property type="match status" value="1"/>
</dbReference>
<keyword evidence="10 14" id="KW-0694">RNA-binding</keyword>
<sequence length="739" mass="83264">MLDDAGEAGSCNLLSAFLVRGSGGAGVGRRWPHVSNFAPKPLTFVVEWYGKLRTFAKNLEFREAHSFVAKDKNTFYITTPIYYPSGKLHIGNAYSTIACDVMARYKKLMGFDVFYLTGSDEHGQKIENKAAELGITPKEYVDGMAQDMQDLWNRLDISNNKFIRTTDDDHVQAVQQIFEQLLAQGDIYLGEYEGWYSVSDEEFFTETQLAEVYRDADGKIIGGVAPSGHEVELVKEESYFFRMSKYADRLLAYYDEHPDFIQPESRKNEMVNNFIKPGLEDLAVSRTTFTWGIPVKSNPKHVVYVWIDALANYITALGYGSDDDSLYQKYWPADVHMVGKEIVRFHTIYWPIMLMALDLPLPKKIFGHGWLLMKEGKMSKSKGNVVYPDMLVERFGLDALRYYLMREVTFGSDGIFTPEDYVNRINYDLANDLGNLLNRTIAMINKYFGGNIPSAPAAETAFDAELKAMAAEVTENYQKEMDNMQFSSALSETWRLISRANKYIDETAPWVLAKDESKQADLGSVMAHLAETLRVVGILLSPFMTQAPFRMYEQLGLDFEKQGAWENVAFGTFPADVKVVEKGTPIFPRLVTEEEVAYIKEQMGGTAPAEEETVAAEWDPTTTVLTSEKEKQIKYEDFDKVELKVAEVIDCQKVEGADKLLKFRLDAGDEGHRQILSGIAQWYPDPAYFIGKKVIIVANLKARKMKGEISQGMILSAEKDGVLQVILAPESAANGSTVA</sequence>
<evidence type="ECO:0000256" key="3">
    <source>
        <dbReference type="ARBA" id="ARBA00005328"/>
    </source>
</evidence>
<dbReference type="PANTHER" id="PTHR43326">
    <property type="entry name" value="METHIONYL-TRNA SYNTHETASE"/>
    <property type="match status" value="1"/>
</dbReference>
<organism evidence="16 17">
    <name type="scientific">Trichococcus pasteurii</name>
    <dbReference type="NCBI Taxonomy" id="43064"/>
    <lineage>
        <taxon>Bacteria</taxon>
        <taxon>Bacillati</taxon>
        <taxon>Bacillota</taxon>
        <taxon>Bacilli</taxon>
        <taxon>Lactobacillales</taxon>
        <taxon>Carnobacteriaceae</taxon>
        <taxon>Trichococcus</taxon>
    </lineage>
</organism>
<evidence type="ECO:0000256" key="9">
    <source>
        <dbReference type="ARBA" id="ARBA00022840"/>
    </source>
</evidence>
<dbReference type="Pfam" id="PF01588">
    <property type="entry name" value="tRNA_bind"/>
    <property type="match status" value="1"/>
</dbReference>
<dbReference type="InterPro" id="IPR002547">
    <property type="entry name" value="tRNA-bd_dom"/>
</dbReference>
<keyword evidence="12 14" id="KW-0030">Aminoacyl-tRNA synthetase</keyword>
<comment type="caution">
    <text evidence="14">Lacks conserved residue(s) required for the propagation of feature annotation.</text>
</comment>
<dbReference type="Gene3D" id="2.170.220.10">
    <property type="match status" value="1"/>
</dbReference>
<dbReference type="GO" id="GO:0000049">
    <property type="term" value="F:tRNA binding"/>
    <property type="evidence" value="ECO:0007669"/>
    <property type="project" value="UniProtKB-UniRule"/>
</dbReference>
<evidence type="ECO:0000256" key="14">
    <source>
        <dbReference type="HAMAP-Rule" id="MF_01228"/>
    </source>
</evidence>
<dbReference type="GO" id="GO:0006431">
    <property type="term" value="P:methionyl-tRNA aminoacylation"/>
    <property type="evidence" value="ECO:0007669"/>
    <property type="project" value="UniProtKB-UniRule"/>
</dbReference>
<keyword evidence="17" id="KW-1185">Reference proteome</keyword>
<comment type="function">
    <text evidence="1 14">Is required not only for elongation of protein synthesis but also for the initiation of all mRNA translation through initiator tRNA(fMet) aminoacylation.</text>
</comment>
<evidence type="ECO:0000256" key="13">
    <source>
        <dbReference type="ARBA" id="ARBA00047364"/>
    </source>
</evidence>
<comment type="subunit">
    <text evidence="4 14">Homodimer.</text>
</comment>
<dbReference type="Gene3D" id="2.40.50.140">
    <property type="entry name" value="Nucleic acid-binding proteins"/>
    <property type="match status" value="1"/>
</dbReference>
<dbReference type="Proteomes" id="UP000195985">
    <property type="component" value="Unassembled WGS sequence"/>
</dbReference>
<dbReference type="InterPro" id="IPR004495">
    <property type="entry name" value="Met-tRNA-synth_bsu_C"/>
</dbReference>
<dbReference type="EMBL" id="FWEY01000002">
    <property type="protein sequence ID" value="SLM51348.1"/>
    <property type="molecule type" value="Genomic_DNA"/>
</dbReference>
<dbReference type="NCBIfam" id="TIGR00398">
    <property type="entry name" value="metG"/>
    <property type="match status" value="1"/>
</dbReference>
<evidence type="ECO:0000313" key="16">
    <source>
        <dbReference type="EMBL" id="SLM51348.1"/>
    </source>
</evidence>
<dbReference type="GO" id="GO:0005737">
    <property type="term" value="C:cytoplasm"/>
    <property type="evidence" value="ECO:0007669"/>
    <property type="project" value="UniProtKB-SubCell"/>
</dbReference>
<dbReference type="CDD" id="cd02800">
    <property type="entry name" value="tRNA_bind_EcMetRS_like"/>
    <property type="match status" value="1"/>
</dbReference>
<dbReference type="SUPFAM" id="SSF50249">
    <property type="entry name" value="Nucleic acid-binding proteins"/>
    <property type="match status" value="1"/>
</dbReference>
<dbReference type="InterPro" id="IPR015413">
    <property type="entry name" value="Methionyl/Leucyl_tRNA_Synth"/>
</dbReference>
<dbReference type="Pfam" id="PF09334">
    <property type="entry name" value="tRNA-synt_1g"/>
    <property type="match status" value="1"/>
</dbReference>
<proteinExistence type="inferred from homology"/>
<dbReference type="CDD" id="cd00814">
    <property type="entry name" value="MetRS_core"/>
    <property type="match status" value="1"/>
</dbReference>
<comment type="catalytic activity">
    <reaction evidence="13 14">
        <text>tRNA(Met) + L-methionine + ATP = L-methionyl-tRNA(Met) + AMP + diphosphate</text>
        <dbReference type="Rhea" id="RHEA:13481"/>
        <dbReference type="Rhea" id="RHEA-COMP:9667"/>
        <dbReference type="Rhea" id="RHEA-COMP:9698"/>
        <dbReference type="ChEBI" id="CHEBI:30616"/>
        <dbReference type="ChEBI" id="CHEBI:33019"/>
        <dbReference type="ChEBI" id="CHEBI:57844"/>
        <dbReference type="ChEBI" id="CHEBI:78442"/>
        <dbReference type="ChEBI" id="CHEBI:78530"/>
        <dbReference type="ChEBI" id="CHEBI:456215"/>
        <dbReference type="EC" id="6.1.1.10"/>
    </reaction>
</comment>
<dbReference type="HAMAP" id="MF_01228">
    <property type="entry name" value="Met_tRNA_synth_type2"/>
    <property type="match status" value="1"/>
</dbReference>
<reference evidence="17" key="1">
    <citation type="submission" date="2016-04" db="EMBL/GenBank/DDBJ databases">
        <authorList>
            <person name="Strepis N."/>
        </authorList>
    </citation>
    <scope>NUCLEOTIDE SEQUENCE [LARGE SCALE GENOMIC DNA]</scope>
</reference>
<gene>
    <name evidence="14" type="primary">metG</name>
    <name evidence="16" type="ORF">TPAS_1024</name>
</gene>
<evidence type="ECO:0000259" key="15">
    <source>
        <dbReference type="PROSITE" id="PS50886"/>
    </source>
</evidence>
<dbReference type="GO" id="GO:0004825">
    <property type="term" value="F:methionine-tRNA ligase activity"/>
    <property type="evidence" value="ECO:0007669"/>
    <property type="project" value="UniProtKB-UniRule"/>
</dbReference>
<evidence type="ECO:0000256" key="2">
    <source>
        <dbReference type="ARBA" id="ARBA00004496"/>
    </source>
</evidence>